<evidence type="ECO:0000259" key="1">
    <source>
        <dbReference type="Pfam" id="PF01541"/>
    </source>
</evidence>
<name>A0A8J6THB8_9BACT</name>
<dbReference type="InterPro" id="IPR035901">
    <property type="entry name" value="GIY-YIG_endonuc_sf"/>
</dbReference>
<gene>
    <name evidence="2" type="ORF">H8E23_09670</name>
</gene>
<dbReference type="Proteomes" id="UP000603434">
    <property type="component" value="Unassembled WGS sequence"/>
</dbReference>
<dbReference type="Pfam" id="PF01541">
    <property type="entry name" value="GIY-YIG"/>
    <property type="match status" value="1"/>
</dbReference>
<comment type="caution">
    <text evidence="2">The sequence shown here is derived from an EMBL/GenBank/DDBJ whole genome shotgun (WGS) entry which is preliminary data.</text>
</comment>
<organism evidence="2 3">
    <name type="scientific">Candidatus Desulfatibia profunda</name>
    <dbReference type="NCBI Taxonomy" id="2841695"/>
    <lineage>
        <taxon>Bacteria</taxon>
        <taxon>Pseudomonadati</taxon>
        <taxon>Thermodesulfobacteriota</taxon>
        <taxon>Desulfobacteria</taxon>
        <taxon>Desulfobacterales</taxon>
        <taxon>Desulfobacterales incertae sedis</taxon>
        <taxon>Candidatus Desulfatibia</taxon>
    </lineage>
</organism>
<feature type="domain" description="GIY-YIG" evidence="1">
    <location>
        <begin position="16"/>
        <end position="51"/>
    </location>
</feature>
<sequence length="82" mass="9536">MNRVPQTSGVYCLGVNSSIIYIGSSNNLHERLTDHYYSNDSCIQQAKQFAIEPCSNYREREKQRLRDYLARHGRLPVCNDQI</sequence>
<reference evidence="2 3" key="1">
    <citation type="submission" date="2020-08" db="EMBL/GenBank/DDBJ databases">
        <title>Bridging the membrane lipid divide: bacteria of the FCB group superphylum have the potential to synthesize archaeal ether lipids.</title>
        <authorList>
            <person name="Villanueva L."/>
            <person name="Von Meijenfeldt F.A.B."/>
            <person name="Westbye A.B."/>
            <person name="Yadav S."/>
            <person name="Hopmans E.C."/>
            <person name="Dutilh B.E."/>
            <person name="Sinninghe Damste J.S."/>
        </authorList>
    </citation>
    <scope>NUCLEOTIDE SEQUENCE [LARGE SCALE GENOMIC DNA]</scope>
    <source>
        <strain evidence="2">NIOZ-UU30</strain>
    </source>
</reference>
<dbReference type="AlphaFoldDB" id="A0A8J6THB8"/>
<proteinExistence type="predicted"/>
<accession>A0A8J6THB8</accession>
<evidence type="ECO:0000313" key="2">
    <source>
        <dbReference type="EMBL" id="MBC8361655.1"/>
    </source>
</evidence>
<dbReference type="InterPro" id="IPR000305">
    <property type="entry name" value="GIY-YIG_endonuc"/>
</dbReference>
<evidence type="ECO:0000313" key="3">
    <source>
        <dbReference type="Proteomes" id="UP000603434"/>
    </source>
</evidence>
<dbReference type="Gene3D" id="3.40.1440.10">
    <property type="entry name" value="GIY-YIG endonuclease"/>
    <property type="match status" value="1"/>
</dbReference>
<protein>
    <submittedName>
        <fullName evidence="2">GIY-YIG nuclease family protein</fullName>
    </submittedName>
</protein>
<dbReference type="SUPFAM" id="SSF82771">
    <property type="entry name" value="GIY-YIG endonuclease"/>
    <property type="match status" value="1"/>
</dbReference>
<dbReference type="EMBL" id="JACNJH010000143">
    <property type="protein sequence ID" value="MBC8361655.1"/>
    <property type="molecule type" value="Genomic_DNA"/>
</dbReference>